<name>A0A8D8KLG9_CULPI</name>
<dbReference type="EMBL" id="HBUE01323954">
    <property type="protein sequence ID" value="CAG6589756.1"/>
    <property type="molecule type" value="Transcribed_RNA"/>
</dbReference>
<dbReference type="EMBL" id="HBUE01217395">
    <property type="protein sequence ID" value="CAG6537741.1"/>
    <property type="molecule type" value="Transcribed_RNA"/>
</dbReference>
<dbReference type="EMBL" id="HBUE01130529">
    <property type="protein sequence ID" value="CAG6496234.1"/>
    <property type="molecule type" value="Transcribed_RNA"/>
</dbReference>
<dbReference type="EMBL" id="HBUE01217396">
    <property type="protein sequence ID" value="CAG6537745.1"/>
    <property type="molecule type" value="Transcribed_RNA"/>
</dbReference>
<sequence length="104" mass="11872">MVGKVDLLRRQNGLLVLGNLRGRLLRCTNDASLLQWRGESVWWRWRRRGLCQFVRLLRDGLPKPTLFHRGTLRNVALRLNVTWLDGSGDDGSGCSHNCTRTTGT</sequence>
<protein>
    <submittedName>
        <fullName evidence="1">(northern house mosquito) hypothetical protein</fullName>
    </submittedName>
</protein>
<organism evidence="1">
    <name type="scientific">Culex pipiens</name>
    <name type="common">House mosquito</name>
    <dbReference type="NCBI Taxonomy" id="7175"/>
    <lineage>
        <taxon>Eukaryota</taxon>
        <taxon>Metazoa</taxon>
        <taxon>Ecdysozoa</taxon>
        <taxon>Arthropoda</taxon>
        <taxon>Hexapoda</taxon>
        <taxon>Insecta</taxon>
        <taxon>Pterygota</taxon>
        <taxon>Neoptera</taxon>
        <taxon>Endopterygota</taxon>
        <taxon>Diptera</taxon>
        <taxon>Nematocera</taxon>
        <taxon>Culicoidea</taxon>
        <taxon>Culicidae</taxon>
        <taxon>Culicinae</taxon>
        <taxon>Culicini</taxon>
        <taxon>Culex</taxon>
        <taxon>Culex</taxon>
    </lineage>
</organism>
<dbReference type="EMBL" id="HBUE01323953">
    <property type="protein sequence ID" value="CAG6589752.1"/>
    <property type="molecule type" value="Transcribed_RNA"/>
</dbReference>
<proteinExistence type="predicted"/>
<evidence type="ECO:0000313" key="1">
    <source>
        <dbReference type="EMBL" id="CAG6589752.1"/>
    </source>
</evidence>
<reference evidence="1" key="1">
    <citation type="submission" date="2021-05" db="EMBL/GenBank/DDBJ databases">
        <authorList>
            <person name="Alioto T."/>
            <person name="Alioto T."/>
            <person name="Gomez Garrido J."/>
        </authorList>
    </citation>
    <scope>NUCLEOTIDE SEQUENCE</scope>
</reference>
<accession>A0A8D8KLG9</accession>
<dbReference type="AlphaFoldDB" id="A0A8D8KLG9"/>